<dbReference type="Gene3D" id="3.40.640.10">
    <property type="entry name" value="Type I PLP-dependent aspartate aminotransferase-like (Major domain)"/>
    <property type="match status" value="1"/>
</dbReference>
<feature type="domain" description="Aminotransferase class V" evidence="2">
    <location>
        <begin position="213"/>
        <end position="400"/>
    </location>
</feature>
<accession>A0A0S4ISZ5</accession>
<proteinExistence type="predicted"/>
<dbReference type="EMBL" id="CYKH01000380">
    <property type="protein sequence ID" value="CUF67861.1"/>
    <property type="molecule type" value="Genomic_DNA"/>
</dbReference>
<keyword evidence="3" id="KW-0032">Aminotransferase</keyword>
<dbReference type="Proteomes" id="UP000051952">
    <property type="component" value="Unassembled WGS sequence"/>
</dbReference>
<sequence length="571" mass="64091">MPVSNSSLVIEVNAPRSPTTHDPHLDRWQTPTVLHKYLVATYPDVSRNESGGSEDGSSEREAVDLLTTTIKGYEGFGSFHSQNVEELVALPDDKYVAPAWPKLQWMCPRHHDHHIELSHAIYHPNAIISASGKVWDIATLPADSAQTEFGQPFLQEHFMIAKDFVFINHGAFGGSLLGAQSLKEHMDRYMESQILRFYDRELLPLIVYVVRALSKFIHCNPKNLVLVQNATSGLNAAIRHLIKPNDVVAYLDTEYLSVYKMAYIRAQEVGATLHEIPLNMHLHDDALLSDDDALTKHIVSHLPPGCTTAIIDFVTSTTAMLMPTFTHLVPALRAAGVKRVIVDGAHTSLQVPLDFNALPVVCQPDAFVGNLHKWFSCPKAAAFMWIKDENIRVIEPAVISHGAREGLLSSFIWDGTRDYSAYLTIPAIIHFWELQGLDRVREYCSTLLRDAVTMLTTAFQTRRIARHAPFMSLVELPEALQGRRDASKYVQDVLHTQYRIEVPVKQIESTLYLRISVFVYNEPAHYAFLRDAILDFVERIRKRPRDDGTPCPTQHVGGCGVTASQTKMAGF</sequence>
<dbReference type="VEuPathDB" id="TriTrypDB:BSAL_64795"/>
<organism evidence="3 4">
    <name type="scientific">Bodo saltans</name>
    <name type="common">Flagellated protozoan</name>
    <dbReference type="NCBI Taxonomy" id="75058"/>
    <lineage>
        <taxon>Eukaryota</taxon>
        <taxon>Discoba</taxon>
        <taxon>Euglenozoa</taxon>
        <taxon>Kinetoplastea</taxon>
        <taxon>Metakinetoplastina</taxon>
        <taxon>Eubodonida</taxon>
        <taxon>Bodonidae</taxon>
        <taxon>Bodo</taxon>
    </lineage>
</organism>
<protein>
    <submittedName>
        <fullName evidence="3">Aminotransferase, putative</fullName>
    </submittedName>
</protein>
<dbReference type="InterPro" id="IPR000192">
    <property type="entry name" value="Aminotrans_V_dom"/>
</dbReference>
<dbReference type="InterPro" id="IPR015421">
    <property type="entry name" value="PyrdxlP-dep_Trfase_major"/>
</dbReference>
<dbReference type="SUPFAM" id="SSF53383">
    <property type="entry name" value="PLP-dependent transferases"/>
    <property type="match status" value="1"/>
</dbReference>
<dbReference type="OMA" id="VCIFDVV"/>
<evidence type="ECO:0000313" key="4">
    <source>
        <dbReference type="Proteomes" id="UP000051952"/>
    </source>
</evidence>
<name>A0A0S4ISZ5_BODSA</name>
<evidence type="ECO:0000256" key="1">
    <source>
        <dbReference type="ARBA" id="ARBA00022898"/>
    </source>
</evidence>
<dbReference type="GO" id="GO:0008483">
    <property type="term" value="F:transaminase activity"/>
    <property type="evidence" value="ECO:0007669"/>
    <property type="project" value="UniProtKB-KW"/>
</dbReference>
<dbReference type="PANTHER" id="PTHR43092">
    <property type="entry name" value="L-CYSTEINE DESULFHYDRASE"/>
    <property type="match status" value="1"/>
</dbReference>
<dbReference type="PANTHER" id="PTHR43092:SF2">
    <property type="entry name" value="HERCYNYLCYSTEINE SULFOXIDE LYASE"/>
    <property type="match status" value="1"/>
</dbReference>
<evidence type="ECO:0000313" key="3">
    <source>
        <dbReference type="EMBL" id="CUF67861.1"/>
    </source>
</evidence>
<evidence type="ECO:0000259" key="2">
    <source>
        <dbReference type="Pfam" id="PF00266"/>
    </source>
</evidence>
<keyword evidence="1" id="KW-0663">Pyridoxal phosphate</keyword>
<keyword evidence="3" id="KW-0808">Transferase</keyword>
<dbReference type="Pfam" id="PF00266">
    <property type="entry name" value="Aminotran_5"/>
    <property type="match status" value="1"/>
</dbReference>
<dbReference type="InterPro" id="IPR015424">
    <property type="entry name" value="PyrdxlP-dep_Trfase"/>
</dbReference>
<keyword evidence="4" id="KW-1185">Reference proteome</keyword>
<reference evidence="4" key="1">
    <citation type="submission" date="2015-09" db="EMBL/GenBank/DDBJ databases">
        <authorList>
            <consortium name="Pathogen Informatics"/>
        </authorList>
    </citation>
    <scope>NUCLEOTIDE SEQUENCE [LARGE SCALE GENOMIC DNA]</scope>
    <source>
        <strain evidence="4">Lake Konstanz</strain>
    </source>
</reference>
<dbReference type="AlphaFoldDB" id="A0A0S4ISZ5"/>
<gene>
    <name evidence="3" type="ORF">BSAL_64795</name>
</gene>
<dbReference type="OrthoDB" id="5978656at2759"/>